<sequence length="188" mass="21199">MTKTSLPKYHEIDQVLSKTTLKLHPSQVHGLICGILSGNPHSSEAWEELVTGGKEPGKTHEVLQSLYDASAKQLRDFLFEFQLSLPADSETLPMRAEALTLWCQGFLTGLKVAQVQIIEREPSEMTEAINDLIEIAKMNYEEVVANEEDEEAYVELVEYVRMAVVLIYQDLRENETAAKATRSSNHLH</sequence>
<evidence type="ECO:0000313" key="3">
    <source>
        <dbReference type="Proteomes" id="UP000254720"/>
    </source>
</evidence>
<dbReference type="SUPFAM" id="SSF101327">
    <property type="entry name" value="YgfB-like"/>
    <property type="match status" value="1"/>
</dbReference>
<organism evidence="2 3">
    <name type="scientific">Aquicella lusitana</name>
    <dbReference type="NCBI Taxonomy" id="254246"/>
    <lineage>
        <taxon>Bacteria</taxon>
        <taxon>Pseudomonadati</taxon>
        <taxon>Pseudomonadota</taxon>
        <taxon>Gammaproteobacteria</taxon>
        <taxon>Legionellales</taxon>
        <taxon>Coxiellaceae</taxon>
        <taxon>Aquicella</taxon>
    </lineage>
</organism>
<dbReference type="InterPro" id="IPR036255">
    <property type="entry name" value="YgfB-like_sf"/>
</dbReference>
<dbReference type="PANTHER" id="PTHR37528:SF1">
    <property type="entry name" value="UPF0149 PROTEIN YGFB"/>
    <property type="match status" value="1"/>
</dbReference>
<comment type="caution">
    <text evidence="2">The sequence shown here is derived from an EMBL/GenBank/DDBJ whole genome shotgun (WGS) entry which is preliminary data.</text>
</comment>
<evidence type="ECO:0000256" key="1">
    <source>
        <dbReference type="ARBA" id="ARBA00038308"/>
    </source>
</evidence>
<reference evidence="2 3" key="1">
    <citation type="submission" date="2018-07" db="EMBL/GenBank/DDBJ databases">
        <title>Genomic Encyclopedia of Type Strains, Phase IV (KMG-IV): sequencing the most valuable type-strain genomes for metagenomic binning, comparative biology and taxonomic classification.</title>
        <authorList>
            <person name="Goeker M."/>
        </authorList>
    </citation>
    <scope>NUCLEOTIDE SEQUENCE [LARGE SCALE GENOMIC DNA]</scope>
    <source>
        <strain evidence="2 3">DSM 16500</strain>
    </source>
</reference>
<comment type="similarity">
    <text evidence="1">Belongs to the UPF0149 family.</text>
</comment>
<dbReference type="PANTHER" id="PTHR37528">
    <property type="entry name" value="UPF0149 PROTEIN YGFB"/>
    <property type="match status" value="1"/>
</dbReference>
<proteinExistence type="inferred from homology"/>
<dbReference type="Proteomes" id="UP000254720">
    <property type="component" value="Unassembled WGS sequence"/>
</dbReference>
<dbReference type="OrthoDB" id="9783391at2"/>
<dbReference type="Pfam" id="PF03695">
    <property type="entry name" value="UPF0149"/>
    <property type="match status" value="1"/>
</dbReference>
<dbReference type="InterPro" id="IPR011978">
    <property type="entry name" value="YgfB-like"/>
</dbReference>
<accession>A0A370GS25</accession>
<dbReference type="GO" id="GO:0005829">
    <property type="term" value="C:cytosol"/>
    <property type="evidence" value="ECO:0007669"/>
    <property type="project" value="TreeGrafter"/>
</dbReference>
<protein>
    <recommendedName>
        <fullName evidence="4">YecA family protein</fullName>
    </recommendedName>
</protein>
<dbReference type="EMBL" id="QQAX01000005">
    <property type="protein sequence ID" value="RDI46502.1"/>
    <property type="molecule type" value="Genomic_DNA"/>
</dbReference>
<dbReference type="Gene3D" id="1.20.120.740">
    <property type="entry name" value="YgfB uncharacterised protein family UPF0149, PF03695"/>
    <property type="match status" value="1"/>
</dbReference>
<dbReference type="AlphaFoldDB" id="A0A370GS25"/>
<name>A0A370GS25_9COXI</name>
<gene>
    <name evidence="2" type="ORF">C8D86_10526</name>
</gene>
<keyword evidence="3" id="KW-1185">Reference proteome</keyword>
<evidence type="ECO:0008006" key="4">
    <source>
        <dbReference type="Google" id="ProtNLM"/>
    </source>
</evidence>
<evidence type="ECO:0000313" key="2">
    <source>
        <dbReference type="EMBL" id="RDI46502.1"/>
    </source>
</evidence>
<dbReference type="RefSeq" id="WP_114833800.1">
    <property type="nucleotide sequence ID" value="NZ_LR699114.1"/>
</dbReference>